<protein>
    <recommendedName>
        <fullName evidence="4">DUF1573 domain-containing protein</fullName>
    </recommendedName>
</protein>
<evidence type="ECO:0000313" key="3">
    <source>
        <dbReference type="Proteomes" id="UP000177376"/>
    </source>
</evidence>
<dbReference type="InterPro" id="IPR011467">
    <property type="entry name" value="DUF1573"/>
</dbReference>
<proteinExistence type="predicted"/>
<organism evidence="2 3">
    <name type="scientific">Candidatus Buchananbacteria bacterium RIFCSPLOWO2_01_FULL_39_33</name>
    <dbReference type="NCBI Taxonomy" id="1797543"/>
    <lineage>
        <taxon>Bacteria</taxon>
        <taxon>Candidatus Buchananiibacteriota</taxon>
    </lineage>
</organism>
<keyword evidence="1" id="KW-0812">Transmembrane</keyword>
<dbReference type="InterPro" id="IPR013783">
    <property type="entry name" value="Ig-like_fold"/>
</dbReference>
<evidence type="ECO:0000256" key="1">
    <source>
        <dbReference type="SAM" id="Phobius"/>
    </source>
</evidence>
<dbReference type="Proteomes" id="UP000177376">
    <property type="component" value="Unassembled WGS sequence"/>
</dbReference>
<keyword evidence="1" id="KW-1133">Transmembrane helix</keyword>
<evidence type="ECO:0000313" key="2">
    <source>
        <dbReference type="EMBL" id="OGY52278.1"/>
    </source>
</evidence>
<evidence type="ECO:0008006" key="4">
    <source>
        <dbReference type="Google" id="ProtNLM"/>
    </source>
</evidence>
<accession>A0A1G1YIV5</accession>
<dbReference type="EMBL" id="MHIM01000022">
    <property type="protein sequence ID" value="OGY52278.1"/>
    <property type="molecule type" value="Genomic_DNA"/>
</dbReference>
<reference evidence="2 3" key="1">
    <citation type="journal article" date="2016" name="Nat. Commun.">
        <title>Thousands of microbial genomes shed light on interconnected biogeochemical processes in an aquifer system.</title>
        <authorList>
            <person name="Anantharaman K."/>
            <person name="Brown C.T."/>
            <person name="Hug L.A."/>
            <person name="Sharon I."/>
            <person name="Castelle C.J."/>
            <person name="Probst A.J."/>
            <person name="Thomas B.C."/>
            <person name="Singh A."/>
            <person name="Wilkins M.J."/>
            <person name="Karaoz U."/>
            <person name="Brodie E.L."/>
            <person name="Williams K.H."/>
            <person name="Hubbard S.S."/>
            <person name="Banfield J.F."/>
        </authorList>
    </citation>
    <scope>NUCLEOTIDE SEQUENCE [LARGE SCALE GENOMIC DNA]</scope>
</reference>
<dbReference type="AlphaFoldDB" id="A0A1G1YIV5"/>
<dbReference type="PANTHER" id="PTHR37833:SF1">
    <property type="entry name" value="SIGNAL PEPTIDE PROTEIN"/>
    <property type="match status" value="1"/>
</dbReference>
<sequence>MNNKTLIIIITLIIIVFVGLVIWSQSLPKDTSAVLGTNDSQGFLSADETSYDFGTISMANKLVNKVFKVTNTTNQEVSIDTIVTSCMCTTAYLQGAEGELGPFGMPGHGGLAGNRVNETIKPGETRDLKVVFDPNAHGPAGVGAINRSITLTGKGGKLQFTIEAVVTP</sequence>
<comment type="caution">
    <text evidence="2">The sequence shown here is derived from an EMBL/GenBank/DDBJ whole genome shotgun (WGS) entry which is preliminary data.</text>
</comment>
<name>A0A1G1YIV5_9BACT</name>
<keyword evidence="1" id="KW-0472">Membrane</keyword>
<feature type="transmembrane region" description="Helical" evidence="1">
    <location>
        <begin position="6"/>
        <end position="23"/>
    </location>
</feature>
<dbReference type="Pfam" id="PF07610">
    <property type="entry name" value="DUF1573"/>
    <property type="match status" value="1"/>
</dbReference>
<dbReference type="PANTHER" id="PTHR37833">
    <property type="entry name" value="LIPOPROTEIN-RELATED"/>
    <property type="match status" value="1"/>
</dbReference>
<gene>
    <name evidence="2" type="ORF">A3A02_01750</name>
</gene>
<dbReference type="Gene3D" id="2.60.40.10">
    <property type="entry name" value="Immunoglobulins"/>
    <property type="match status" value="1"/>
</dbReference>